<name>A0AAJ0CZX4_9HYPO</name>
<dbReference type="GO" id="GO:0004252">
    <property type="term" value="F:serine-type endopeptidase activity"/>
    <property type="evidence" value="ECO:0007669"/>
    <property type="project" value="InterPro"/>
</dbReference>
<dbReference type="InterPro" id="IPR001314">
    <property type="entry name" value="Peptidase_S1A"/>
</dbReference>
<evidence type="ECO:0000313" key="3">
    <source>
        <dbReference type="EMBL" id="KAK2616705.1"/>
    </source>
</evidence>
<dbReference type="PANTHER" id="PTHR24250">
    <property type="entry name" value="CHYMOTRYPSIN-RELATED"/>
    <property type="match status" value="1"/>
</dbReference>
<dbReference type="SUPFAM" id="SSF50494">
    <property type="entry name" value="Trypsin-like serine proteases"/>
    <property type="match status" value="1"/>
</dbReference>
<dbReference type="PRINTS" id="PR00722">
    <property type="entry name" value="CHYMOTRYPSIN"/>
</dbReference>
<dbReference type="InterPro" id="IPR043504">
    <property type="entry name" value="Peptidase_S1_PA_chymotrypsin"/>
</dbReference>
<comment type="caution">
    <text evidence="3">The sequence shown here is derived from an EMBL/GenBank/DDBJ whole genome shotgun (WGS) entry which is preliminary data.</text>
</comment>
<evidence type="ECO:0000313" key="4">
    <source>
        <dbReference type="Proteomes" id="UP001251528"/>
    </source>
</evidence>
<keyword evidence="4" id="KW-1185">Reference proteome</keyword>
<dbReference type="InterPro" id="IPR009003">
    <property type="entry name" value="Peptidase_S1_PA"/>
</dbReference>
<dbReference type="EMBL" id="JASWJB010000003">
    <property type="protein sequence ID" value="KAK2616705.1"/>
    <property type="molecule type" value="Genomic_DNA"/>
</dbReference>
<sequence>MSVRAGTLNQTTGGVHAEVLSRRKHAEYKRISEAGDPFLPNDIAILKLKTPIEKSKTIAYATLPANGSDPAANSTAFIAGWGSTKDMYGGPQALLNKATIPILTREDCSKLDPLAKGNNAIVCAGGVAGQNVCRLDSGGPLVDQKTGEVIGLASWILEEPGQDPKRVTQCGKAPAVFTRVGSYIPFILENLKASKQPENLGKARTL</sequence>
<proteinExistence type="predicted"/>
<dbReference type="SMART" id="SM00020">
    <property type="entry name" value="Tryp_SPc"/>
    <property type="match status" value="1"/>
</dbReference>
<dbReference type="Gene3D" id="2.40.10.10">
    <property type="entry name" value="Trypsin-like serine proteases"/>
    <property type="match status" value="1"/>
</dbReference>
<dbReference type="GO" id="GO:0006508">
    <property type="term" value="P:proteolysis"/>
    <property type="evidence" value="ECO:0007669"/>
    <property type="project" value="InterPro"/>
</dbReference>
<accession>A0AAJ0CZX4</accession>
<dbReference type="Proteomes" id="UP001251528">
    <property type="component" value="Unassembled WGS sequence"/>
</dbReference>
<dbReference type="AlphaFoldDB" id="A0AAJ0CZX4"/>
<dbReference type="InterPro" id="IPR001254">
    <property type="entry name" value="Trypsin_dom"/>
</dbReference>
<gene>
    <name evidence="3" type="ORF">QQS21_000317</name>
</gene>
<dbReference type="Pfam" id="PF00089">
    <property type="entry name" value="Trypsin"/>
    <property type="match status" value="1"/>
</dbReference>
<dbReference type="PROSITE" id="PS50240">
    <property type="entry name" value="TRYPSIN_DOM"/>
    <property type="match status" value="1"/>
</dbReference>
<protein>
    <recommendedName>
        <fullName evidence="2">Peptidase S1 domain-containing protein</fullName>
    </recommendedName>
</protein>
<evidence type="ECO:0000259" key="2">
    <source>
        <dbReference type="PROSITE" id="PS50240"/>
    </source>
</evidence>
<reference evidence="3" key="1">
    <citation type="submission" date="2023-06" db="EMBL/GenBank/DDBJ databases">
        <title>Conoideocrella luteorostrata (Hypocreales: Clavicipitaceae), a potential biocontrol fungus for elongate hemlock scale in United States Christmas tree production areas.</title>
        <authorList>
            <person name="Barrett H."/>
            <person name="Lovett B."/>
            <person name="Macias A.M."/>
            <person name="Stajich J.E."/>
            <person name="Kasson M.T."/>
        </authorList>
    </citation>
    <scope>NUCLEOTIDE SEQUENCE</scope>
    <source>
        <strain evidence="3">ARSEF 14590</strain>
    </source>
</reference>
<dbReference type="CDD" id="cd00190">
    <property type="entry name" value="Tryp_SPc"/>
    <property type="match status" value="1"/>
</dbReference>
<keyword evidence="1" id="KW-1015">Disulfide bond</keyword>
<dbReference type="PANTHER" id="PTHR24250:SF27">
    <property type="entry name" value="ELASTASE 2 LIKE"/>
    <property type="match status" value="1"/>
</dbReference>
<evidence type="ECO:0000256" key="1">
    <source>
        <dbReference type="ARBA" id="ARBA00023157"/>
    </source>
</evidence>
<organism evidence="3 4">
    <name type="scientific">Conoideocrella luteorostrata</name>
    <dbReference type="NCBI Taxonomy" id="1105319"/>
    <lineage>
        <taxon>Eukaryota</taxon>
        <taxon>Fungi</taxon>
        <taxon>Dikarya</taxon>
        <taxon>Ascomycota</taxon>
        <taxon>Pezizomycotina</taxon>
        <taxon>Sordariomycetes</taxon>
        <taxon>Hypocreomycetidae</taxon>
        <taxon>Hypocreales</taxon>
        <taxon>Clavicipitaceae</taxon>
        <taxon>Conoideocrella</taxon>
    </lineage>
</organism>
<feature type="domain" description="Peptidase S1" evidence="2">
    <location>
        <begin position="1"/>
        <end position="192"/>
    </location>
</feature>